<proteinExistence type="predicted"/>
<name>A0A0S4TVT5_RALSL</name>
<evidence type="ECO:0000313" key="4">
    <source>
        <dbReference type="Proteomes" id="UP000310553"/>
    </source>
</evidence>
<dbReference type="Pfam" id="PF14559">
    <property type="entry name" value="TPR_19"/>
    <property type="match status" value="1"/>
</dbReference>
<keyword evidence="1" id="KW-0812">Transmembrane</keyword>
<dbReference type="PIRSF" id="PIRSF030959">
    <property type="entry name" value="UCP030959"/>
    <property type="match status" value="1"/>
</dbReference>
<dbReference type="Proteomes" id="UP000310553">
    <property type="component" value="Chromosome"/>
</dbReference>
<dbReference type="EMBL" id="LN899819">
    <property type="protein sequence ID" value="CUV13631.1"/>
    <property type="molecule type" value="Genomic_DNA"/>
</dbReference>
<dbReference type="SUPFAM" id="SSF48452">
    <property type="entry name" value="TPR-like"/>
    <property type="match status" value="1"/>
</dbReference>
<gene>
    <name evidence="3" type="ORF">E7Z57_02245</name>
    <name evidence="2" type="ORF">RUN39_v1_600015</name>
</gene>
<keyword evidence="1" id="KW-0472">Membrane</keyword>
<evidence type="ECO:0000256" key="1">
    <source>
        <dbReference type="SAM" id="Phobius"/>
    </source>
</evidence>
<dbReference type="InterPro" id="IPR014562">
    <property type="entry name" value="UCP030959_TPR_rpt-cont"/>
</dbReference>
<organism evidence="2">
    <name type="scientific">Ralstonia solanacearum</name>
    <name type="common">Pseudomonas solanacearum</name>
    <dbReference type="NCBI Taxonomy" id="305"/>
    <lineage>
        <taxon>Bacteria</taxon>
        <taxon>Pseudomonadati</taxon>
        <taxon>Pseudomonadota</taxon>
        <taxon>Betaproteobacteria</taxon>
        <taxon>Burkholderiales</taxon>
        <taxon>Burkholderiaceae</taxon>
        <taxon>Ralstonia</taxon>
        <taxon>Ralstonia solanacearum species complex</taxon>
    </lineage>
</organism>
<dbReference type="InterPro" id="IPR011990">
    <property type="entry name" value="TPR-like_helical_dom_sf"/>
</dbReference>
<reference evidence="3 4" key="2">
    <citation type="submission" date="2019-04" db="EMBL/GenBank/DDBJ databases">
        <title>Complete Genome of UW386 and Higher Quality Genome of UW700.</title>
        <authorList>
            <person name="Jacobs J."/>
            <person name="Perez A."/>
            <person name="Steidl O."/>
            <person name="Allen C."/>
        </authorList>
    </citation>
    <scope>NUCLEOTIDE SEQUENCE [LARGE SCALE GENOMIC DNA]</scope>
    <source>
        <strain evidence="3 4">UW386</strain>
    </source>
</reference>
<sequence>MPFLGIGFHVIVALFFAVHAVRTHQNMYWLFILFAFPLLGSVAYFFAIYLPELRYSRGARAATRAVSQMIDPNRAVREARNDFDRAPTVQHRLRLGEALLEAGDAKEARQHFEQAATGPFAGDQAVLLGLARAQFATGDAAMAATTLDTLFEAHRAARRQPDPTLLYARALAIGGAPGAREAFEQALACANDAAARCLYGEWLLAQGNAADQARARDLFDDILRDAKHWTRYAKDHNREWLQRAQAAQSSFH</sequence>
<dbReference type="EMBL" id="CP039339">
    <property type="protein sequence ID" value="QCX48020.1"/>
    <property type="molecule type" value="Genomic_DNA"/>
</dbReference>
<reference evidence="2" key="1">
    <citation type="submission" date="2015-10" db="EMBL/GenBank/DDBJ databases">
        <authorList>
            <person name="Gilbert D.G."/>
        </authorList>
    </citation>
    <scope>NUCLEOTIDE SEQUENCE</scope>
    <source>
        <strain evidence="2">Phyl III-seqv23</strain>
    </source>
</reference>
<keyword evidence="1" id="KW-1133">Transmembrane helix</keyword>
<feature type="transmembrane region" description="Helical" evidence="1">
    <location>
        <begin position="30"/>
        <end position="50"/>
    </location>
</feature>
<protein>
    <submittedName>
        <fullName evidence="3">Tetratricopeptide repeat protein</fullName>
    </submittedName>
</protein>
<dbReference type="Gene3D" id="1.25.40.10">
    <property type="entry name" value="Tetratricopeptide repeat domain"/>
    <property type="match status" value="1"/>
</dbReference>
<evidence type="ECO:0000313" key="2">
    <source>
        <dbReference type="EMBL" id="CUV13631.1"/>
    </source>
</evidence>
<dbReference type="PATRIC" id="fig|305.106.peg.231"/>
<dbReference type="AlphaFoldDB" id="A0A0S4TVT5"/>
<accession>A0A0S4TVT5</accession>
<evidence type="ECO:0000313" key="3">
    <source>
        <dbReference type="EMBL" id="QCX48020.1"/>
    </source>
</evidence>